<feature type="transmembrane region" description="Helical" evidence="5">
    <location>
        <begin position="30"/>
        <end position="52"/>
    </location>
</feature>
<protein>
    <submittedName>
        <fullName evidence="7">Putative sulfatase</fullName>
    </submittedName>
</protein>
<keyword evidence="3" id="KW-0378">Hydrolase</keyword>
<comment type="caution">
    <text evidence="7">The sequence shown here is derived from an EMBL/GenBank/DDBJ whole genome shotgun (WGS) entry which is preliminary data.</text>
</comment>
<dbReference type="Gene3D" id="3.30.1120.10">
    <property type="match status" value="1"/>
</dbReference>
<reference evidence="7 8" key="1">
    <citation type="submission" date="2018-11" db="EMBL/GenBank/DDBJ databases">
        <title>Genomic Encyclopedia of Type Strains, Phase IV (KMG-IV): sequencing the most valuable type-strain genomes for metagenomic binning, comparative biology and taxonomic classification.</title>
        <authorList>
            <person name="Goeker M."/>
        </authorList>
    </citation>
    <scope>NUCLEOTIDE SEQUENCE [LARGE SCALE GENOMIC DNA]</scope>
    <source>
        <strain evidence="7 8">DSM 16974</strain>
    </source>
</reference>
<dbReference type="InterPro" id="IPR000917">
    <property type="entry name" value="Sulfatase_N"/>
</dbReference>
<dbReference type="PANTHER" id="PTHR42693">
    <property type="entry name" value="ARYLSULFATASE FAMILY MEMBER"/>
    <property type="match status" value="1"/>
</dbReference>
<evidence type="ECO:0000256" key="5">
    <source>
        <dbReference type="SAM" id="Phobius"/>
    </source>
</evidence>
<keyword evidence="2" id="KW-0479">Metal-binding</keyword>
<dbReference type="GO" id="GO:0046872">
    <property type="term" value="F:metal ion binding"/>
    <property type="evidence" value="ECO:0007669"/>
    <property type="project" value="UniProtKB-KW"/>
</dbReference>
<keyword evidence="8" id="KW-1185">Reference proteome</keyword>
<feature type="domain" description="Sulfatase N-terminal" evidence="6">
    <location>
        <begin position="58"/>
        <end position="390"/>
    </location>
</feature>
<keyword evidence="5" id="KW-0472">Membrane</keyword>
<keyword evidence="5" id="KW-1133">Transmembrane helix</keyword>
<dbReference type="GO" id="GO:0004065">
    <property type="term" value="F:arylsulfatase activity"/>
    <property type="evidence" value="ECO:0007669"/>
    <property type="project" value="TreeGrafter"/>
</dbReference>
<dbReference type="EMBL" id="RJUK01000001">
    <property type="protein sequence ID" value="ROQ21704.1"/>
    <property type="molecule type" value="Genomic_DNA"/>
</dbReference>
<evidence type="ECO:0000256" key="2">
    <source>
        <dbReference type="ARBA" id="ARBA00022723"/>
    </source>
</evidence>
<dbReference type="Gene3D" id="3.40.720.10">
    <property type="entry name" value="Alkaline Phosphatase, subunit A"/>
    <property type="match status" value="1"/>
</dbReference>
<dbReference type="InterPro" id="IPR017850">
    <property type="entry name" value="Alkaline_phosphatase_core_sf"/>
</dbReference>
<dbReference type="Proteomes" id="UP000273643">
    <property type="component" value="Unassembled WGS sequence"/>
</dbReference>
<dbReference type="PROSITE" id="PS00523">
    <property type="entry name" value="SULFATASE_1"/>
    <property type="match status" value="1"/>
</dbReference>
<evidence type="ECO:0000256" key="1">
    <source>
        <dbReference type="ARBA" id="ARBA00008779"/>
    </source>
</evidence>
<keyword evidence="5" id="KW-0812">Transmembrane</keyword>
<gene>
    <name evidence="7" type="ORF">EDC38_2330</name>
</gene>
<organism evidence="7 8">
    <name type="scientific">Marinimicrobium koreense</name>
    <dbReference type="NCBI Taxonomy" id="306545"/>
    <lineage>
        <taxon>Bacteria</taxon>
        <taxon>Pseudomonadati</taxon>
        <taxon>Pseudomonadota</taxon>
        <taxon>Gammaproteobacteria</taxon>
        <taxon>Cellvibrionales</taxon>
        <taxon>Cellvibrionaceae</taxon>
        <taxon>Marinimicrobium</taxon>
    </lineage>
</organism>
<dbReference type="PROSITE" id="PS00149">
    <property type="entry name" value="SULFATASE_2"/>
    <property type="match status" value="1"/>
</dbReference>
<comment type="similarity">
    <text evidence="1">Belongs to the sulfatase family.</text>
</comment>
<accession>A0A3N1NPL7</accession>
<name>A0A3N1NPL7_9GAMM</name>
<dbReference type="OrthoDB" id="974590at2"/>
<evidence type="ECO:0000313" key="8">
    <source>
        <dbReference type="Proteomes" id="UP000273643"/>
    </source>
</evidence>
<dbReference type="Pfam" id="PF00884">
    <property type="entry name" value="Sulfatase"/>
    <property type="match status" value="1"/>
</dbReference>
<dbReference type="InterPro" id="IPR024607">
    <property type="entry name" value="Sulfatase_CS"/>
</dbReference>
<dbReference type="PANTHER" id="PTHR42693:SF33">
    <property type="entry name" value="ARYLSULFATASE"/>
    <property type="match status" value="1"/>
</dbReference>
<dbReference type="InterPro" id="IPR050738">
    <property type="entry name" value="Sulfatase"/>
</dbReference>
<evidence type="ECO:0000256" key="4">
    <source>
        <dbReference type="ARBA" id="ARBA00022837"/>
    </source>
</evidence>
<evidence type="ECO:0000256" key="3">
    <source>
        <dbReference type="ARBA" id="ARBA00022801"/>
    </source>
</evidence>
<sequence>MKTERYSWEPNWRRLHHVSTGNYTLEKLKLYLRCSLLIVVLPAIVGCGSYTATTNQKPNILFILVDDMGFGDLSLTGNKQVETPNIDQLAANGLLQRNFYVASPICSPSRVAFFTGQHPSRYKIHSFINTKDHNHRRGMAHYLPEDAFTLADLTKRAGYATAHIGKWHMGGGRDVGDAPLPTDYGFDESYVSFEGLGNRLLFSDHQNRLSERSSELAQGNIDWRPKHETTEIYFDKTIDFINRKKSQPFYVQLWLNDVHTPNMPSDAMLSRIEDNGLSINQRKFNAILVNMDKQLGRLFSHIENQGLANNTLIILTSDNGPESKKQYYQNGEIPPGSTAGLRGRKWSLYEGGIRMPLLVQWPEKIIAGRQDDTTLITAVDFLPTVAALLGEPPPQSDGHNLLPSWTEAPIRHRPKPIFWEFGSTGDPDAHPRSHLASDRSPKLAIRDNQWKLLVNPDGTGVELYNIATDPHEKNEVSGQHPSITERLTKEVTSWRAGFKH</sequence>
<dbReference type="AlphaFoldDB" id="A0A3N1NPL7"/>
<keyword evidence="4" id="KW-0106">Calcium</keyword>
<dbReference type="SUPFAM" id="SSF53649">
    <property type="entry name" value="Alkaline phosphatase-like"/>
    <property type="match status" value="1"/>
</dbReference>
<dbReference type="RefSeq" id="WP_123638648.1">
    <property type="nucleotide sequence ID" value="NZ_RJUK01000001.1"/>
</dbReference>
<proteinExistence type="inferred from homology"/>
<evidence type="ECO:0000313" key="7">
    <source>
        <dbReference type="EMBL" id="ROQ21704.1"/>
    </source>
</evidence>
<evidence type="ECO:0000259" key="6">
    <source>
        <dbReference type="Pfam" id="PF00884"/>
    </source>
</evidence>